<feature type="transmembrane region" description="Helical" evidence="1">
    <location>
        <begin position="59"/>
        <end position="78"/>
    </location>
</feature>
<gene>
    <name evidence="2" type="ORF">EVB03_00255</name>
</gene>
<evidence type="ECO:0000313" key="3">
    <source>
        <dbReference type="Proteomes" id="UP000315889"/>
    </source>
</evidence>
<dbReference type="Proteomes" id="UP000315889">
    <property type="component" value="Unassembled WGS sequence"/>
</dbReference>
<accession>A0A520MPF2</accession>
<keyword evidence="1" id="KW-0472">Membrane</keyword>
<name>A0A520MPF2_9GAMM</name>
<evidence type="ECO:0000256" key="1">
    <source>
        <dbReference type="SAM" id="Phobius"/>
    </source>
</evidence>
<feature type="transmembrane region" description="Helical" evidence="1">
    <location>
        <begin position="32"/>
        <end position="50"/>
    </location>
</feature>
<protein>
    <submittedName>
        <fullName evidence="2">MFS transporter</fullName>
    </submittedName>
</protein>
<reference evidence="2 3" key="1">
    <citation type="submission" date="2019-02" db="EMBL/GenBank/DDBJ databases">
        <title>Prokaryotic population dynamics and viral predation in marine succession experiment using metagenomics: the confinement effect.</title>
        <authorList>
            <person name="Haro-Moreno J.M."/>
            <person name="Rodriguez-Valera F."/>
            <person name="Lopez-Perez M."/>
        </authorList>
    </citation>
    <scope>NUCLEOTIDE SEQUENCE [LARGE SCALE GENOMIC DNA]</scope>
    <source>
        <strain evidence="2">MED-G170</strain>
    </source>
</reference>
<dbReference type="AlphaFoldDB" id="A0A520MPF2"/>
<feature type="transmembrane region" description="Helical" evidence="1">
    <location>
        <begin position="84"/>
        <end position="105"/>
    </location>
</feature>
<dbReference type="EMBL" id="SHBP01000001">
    <property type="protein sequence ID" value="RZO23102.1"/>
    <property type="molecule type" value="Genomic_DNA"/>
</dbReference>
<feature type="transmembrane region" description="Helical" evidence="1">
    <location>
        <begin position="7"/>
        <end position="26"/>
    </location>
</feature>
<organism evidence="2 3">
    <name type="scientific">SAR92 clade bacterium</name>
    <dbReference type="NCBI Taxonomy" id="2315479"/>
    <lineage>
        <taxon>Bacteria</taxon>
        <taxon>Pseudomonadati</taxon>
        <taxon>Pseudomonadota</taxon>
        <taxon>Gammaproteobacteria</taxon>
        <taxon>Cellvibrionales</taxon>
        <taxon>Porticoccaceae</taxon>
        <taxon>SAR92 clade</taxon>
    </lineage>
</organism>
<keyword evidence="1" id="KW-0812">Transmembrane</keyword>
<evidence type="ECO:0000313" key="2">
    <source>
        <dbReference type="EMBL" id="RZO23102.1"/>
    </source>
</evidence>
<feature type="transmembrane region" description="Helical" evidence="1">
    <location>
        <begin position="191"/>
        <end position="209"/>
    </location>
</feature>
<proteinExistence type="predicted"/>
<feature type="transmembrane region" description="Helical" evidence="1">
    <location>
        <begin position="149"/>
        <end position="171"/>
    </location>
</feature>
<keyword evidence="1" id="KW-1133">Transmembrane helix</keyword>
<sequence>MSQKPSGIFWNLLFNLIVPMIILTKFSGADTLGIKLGLITALSFPIVYGLKDFITTNKINLFSVLGVISVPLTGGISLLELDAIYIAIKEAAIPSILGAAILISLKTTQPFIHTLLKNRSIVNTVKISQALDDNLCHAEYDRLLTNATWFLAGSFFLSSALNFFLAIIILTAEPGTELFNQQLGRMLALSLPVNALPAMLVNIANLVYVSRGIKRLTSLTLEEILIIDTENV</sequence>
<dbReference type="NCBIfam" id="NF041646">
    <property type="entry name" value="VC0807_fam"/>
    <property type="match status" value="1"/>
</dbReference>
<comment type="caution">
    <text evidence="2">The sequence shown here is derived from an EMBL/GenBank/DDBJ whole genome shotgun (WGS) entry which is preliminary data.</text>
</comment>